<gene>
    <name evidence="2" type="ORF">FHR72_000859</name>
</gene>
<dbReference type="InterPro" id="IPR014719">
    <property type="entry name" value="Ribosomal_bL12_C/ClpS-like"/>
</dbReference>
<keyword evidence="2" id="KW-0689">Ribosomal protein</keyword>
<dbReference type="GO" id="GO:0005840">
    <property type="term" value="C:ribosome"/>
    <property type="evidence" value="ECO:0007669"/>
    <property type="project" value="UniProtKB-KW"/>
</dbReference>
<dbReference type="GO" id="GO:0006412">
    <property type="term" value="P:translation"/>
    <property type="evidence" value="ECO:0007669"/>
    <property type="project" value="InterPro"/>
</dbReference>
<name>A0A839Q577_MYCIR</name>
<keyword evidence="2" id="KW-0687">Ribonucleoprotein</keyword>
<dbReference type="InterPro" id="IPR013823">
    <property type="entry name" value="Ribosomal_bL12_C"/>
</dbReference>
<sequence>MGIFGRSGDGLDDGGLRRRVDELERRVAALEWALRSASATGGDGPAPGPAAAGGQVSAEVLHLARSGNKIQAIKVLRDQTGLGLKESKDIVDDLAP</sequence>
<keyword evidence="3" id="KW-1185">Reference proteome</keyword>
<dbReference type="Proteomes" id="UP000550501">
    <property type="component" value="Unassembled WGS sequence"/>
</dbReference>
<dbReference type="Pfam" id="PF00542">
    <property type="entry name" value="Ribosomal_L12"/>
    <property type="match status" value="1"/>
</dbReference>
<protein>
    <submittedName>
        <fullName evidence="2">Large subunit ribosomal protein L7/L12</fullName>
    </submittedName>
</protein>
<dbReference type="EMBL" id="JACHVU010000002">
    <property type="protein sequence ID" value="MBB2989396.1"/>
    <property type="molecule type" value="Genomic_DNA"/>
</dbReference>
<evidence type="ECO:0000259" key="1">
    <source>
        <dbReference type="Pfam" id="PF00542"/>
    </source>
</evidence>
<organism evidence="2 3">
    <name type="scientific">Mycolicibacterium iranicum</name>
    <name type="common">Mycobacterium iranicum</name>
    <dbReference type="NCBI Taxonomy" id="912594"/>
    <lineage>
        <taxon>Bacteria</taxon>
        <taxon>Bacillati</taxon>
        <taxon>Actinomycetota</taxon>
        <taxon>Actinomycetes</taxon>
        <taxon>Mycobacteriales</taxon>
        <taxon>Mycobacteriaceae</taxon>
        <taxon>Mycolicibacterium</taxon>
    </lineage>
</organism>
<feature type="domain" description="Large ribosomal subunit protein bL12 C-terminal" evidence="1">
    <location>
        <begin position="67"/>
        <end position="93"/>
    </location>
</feature>
<reference evidence="2 3" key="1">
    <citation type="submission" date="2020-08" db="EMBL/GenBank/DDBJ databases">
        <title>The Agave Microbiome: Exploring the role of microbial communities in plant adaptations to desert environments.</title>
        <authorList>
            <person name="Partida-Martinez L.P."/>
        </authorList>
    </citation>
    <scope>NUCLEOTIDE SEQUENCE [LARGE SCALE GENOMIC DNA]</scope>
    <source>
        <strain evidence="2 3">AT2.18</strain>
    </source>
</reference>
<dbReference type="SUPFAM" id="SSF54736">
    <property type="entry name" value="ClpS-like"/>
    <property type="match status" value="1"/>
</dbReference>
<dbReference type="Gene3D" id="3.30.1390.10">
    <property type="match status" value="1"/>
</dbReference>
<comment type="caution">
    <text evidence="2">The sequence shown here is derived from an EMBL/GenBank/DDBJ whole genome shotgun (WGS) entry which is preliminary data.</text>
</comment>
<accession>A0A839Q577</accession>
<evidence type="ECO:0000313" key="3">
    <source>
        <dbReference type="Proteomes" id="UP000550501"/>
    </source>
</evidence>
<dbReference type="AlphaFoldDB" id="A0A839Q577"/>
<dbReference type="RefSeq" id="WP_183466699.1">
    <property type="nucleotide sequence ID" value="NZ_JACHVU010000002.1"/>
</dbReference>
<evidence type="ECO:0000313" key="2">
    <source>
        <dbReference type="EMBL" id="MBB2989396.1"/>
    </source>
</evidence>
<dbReference type="GO" id="GO:0003735">
    <property type="term" value="F:structural constituent of ribosome"/>
    <property type="evidence" value="ECO:0007669"/>
    <property type="project" value="InterPro"/>
</dbReference>
<proteinExistence type="predicted"/>